<organism evidence="2 3">
    <name type="scientific">Elasticomyces elasticus</name>
    <dbReference type="NCBI Taxonomy" id="574655"/>
    <lineage>
        <taxon>Eukaryota</taxon>
        <taxon>Fungi</taxon>
        <taxon>Dikarya</taxon>
        <taxon>Ascomycota</taxon>
        <taxon>Pezizomycotina</taxon>
        <taxon>Dothideomycetes</taxon>
        <taxon>Dothideomycetidae</taxon>
        <taxon>Mycosphaerellales</taxon>
        <taxon>Teratosphaeriaceae</taxon>
        <taxon>Elasticomyces</taxon>
    </lineage>
</organism>
<protein>
    <submittedName>
        <fullName evidence="2">Uncharacterized protein</fullName>
    </submittedName>
</protein>
<evidence type="ECO:0000313" key="3">
    <source>
        <dbReference type="Proteomes" id="UP001310594"/>
    </source>
</evidence>
<accession>A0AAN7WKS4</accession>
<dbReference type="EMBL" id="JAVRQU010000007">
    <property type="protein sequence ID" value="KAK5700873.1"/>
    <property type="molecule type" value="Genomic_DNA"/>
</dbReference>
<gene>
    <name evidence="2" type="ORF">LTR97_005390</name>
</gene>
<name>A0AAN7WKS4_9PEZI</name>
<proteinExistence type="predicted"/>
<sequence length="131" mass="14312">MTQQIRAAGRHLSKAPHSSRTISSMPKQNETRDYRKPCTLCKTPRDVLIRCQIDESGVSGGVVDGDGAPEHKWYRYGGMWKNKHEAVSAKKPKAKKGGKPEVNHEQEQATEGEASTGNEEAASQSVVVNAP</sequence>
<feature type="compositionally biased region" description="Polar residues" evidence="1">
    <location>
        <begin position="16"/>
        <end position="28"/>
    </location>
</feature>
<feature type="region of interest" description="Disordered" evidence="1">
    <location>
        <begin position="84"/>
        <end position="131"/>
    </location>
</feature>
<comment type="caution">
    <text evidence="2">The sequence shown here is derived from an EMBL/GenBank/DDBJ whole genome shotgun (WGS) entry which is preliminary data.</text>
</comment>
<reference evidence="2" key="1">
    <citation type="submission" date="2023-08" db="EMBL/GenBank/DDBJ databases">
        <title>Black Yeasts Isolated from many extreme environments.</title>
        <authorList>
            <person name="Coleine C."/>
            <person name="Stajich J.E."/>
            <person name="Selbmann L."/>
        </authorList>
    </citation>
    <scope>NUCLEOTIDE SEQUENCE</scope>
    <source>
        <strain evidence="2">CCFEE 5810</strain>
    </source>
</reference>
<evidence type="ECO:0000256" key="1">
    <source>
        <dbReference type="SAM" id="MobiDB-lite"/>
    </source>
</evidence>
<dbReference type="AlphaFoldDB" id="A0AAN7WKS4"/>
<feature type="compositionally biased region" description="Polar residues" evidence="1">
    <location>
        <begin position="113"/>
        <end position="131"/>
    </location>
</feature>
<feature type="region of interest" description="Disordered" evidence="1">
    <location>
        <begin position="1"/>
        <end position="32"/>
    </location>
</feature>
<dbReference type="Proteomes" id="UP001310594">
    <property type="component" value="Unassembled WGS sequence"/>
</dbReference>
<evidence type="ECO:0000313" key="2">
    <source>
        <dbReference type="EMBL" id="KAK5700873.1"/>
    </source>
</evidence>
<feature type="compositionally biased region" description="Basic and acidic residues" evidence="1">
    <location>
        <begin position="98"/>
        <end position="107"/>
    </location>
</feature>